<feature type="transmembrane region" description="Helical" evidence="1">
    <location>
        <begin position="50"/>
        <end position="70"/>
    </location>
</feature>
<keyword evidence="1" id="KW-0472">Membrane</keyword>
<dbReference type="EMBL" id="UINC01003779">
    <property type="protein sequence ID" value="SVA09182.1"/>
    <property type="molecule type" value="Genomic_DNA"/>
</dbReference>
<evidence type="ECO:0008006" key="3">
    <source>
        <dbReference type="Google" id="ProtNLM"/>
    </source>
</evidence>
<gene>
    <name evidence="2" type="ORF">METZ01_LOCUS62036</name>
</gene>
<dbReference type="AlphaFoldDB" id="A0A381SYV7"/>
<feature type="transmembrane region" description="Helical" evidence="1">
    <location>
        <begin position="150"/>
        <end position="172"/>
    </location>
</feature>
<dbReference type="Pfam" id="PF20221">
    <property type="entry name" value="DUF6580"/>
    <property type="match status" value="1"/>
</dbReference>
<organism evidence="2">
    <name type="scientific">marine metagenome</name>
    <dbReference type="NCBI Taxonomy" id="408172"/>
    <lineage>
        <taxon>unclassified sequences</taxon>
        <taxon>metagenomes</taxon>
        <taxon>ecological metagenomes</taxon>
    </lineage>
</organism>
<evidence type="ECO:0000313" key="2">
    <source>
        <dbReference type="EMBL" id="SVA09182.1"/>
    </source>
</evidence>
<keyword evidence="1" id="KW-1133">Transmembrane helix</keyword>
<proteinExistence type="predicted"/>
<accession>A0A381SYV7</accession>
<protein>
    <recommendedName>
        <fullName evidence="3">Rod shape-determining protein MreD</fullName>
    </recommendedName>
</protein>
<sequence>MKKKYTILILLVVLASFSRIVPHVPNFTPIVAIALFSASYFSNKHLAFIIPILSLWLSDLVINNVILSGYYGEFIWFYPGFIWQYASFLIIAIIGLKTLKKRSFIRILGITISSSLVFFLITNFGVWASGSIYPKNIFGILACYTAAIPFYYSTLFGSLFYSFFLFGTYEFYALKLKPLKV</sequence>
<feature type="transmembrane region" description="Helical" evidence="1">
    <location>
        <begin position="76"/>
        <end position="96"/>
    </location>
</feature>
<evidence type="ECO:0000256" key="1">
    <source>
        <dbReference type="SAM" id="Phobius"/>
    </source>
</evidence>
<dbReference type="InterPro" id="IPR046487">
    <property type="entry name" value="DUF6580"/>
</dbReference>
<reference evidence="2" key="1">
    <citation type="submission" date="2018-05" db="EMBL/GenBank/DDBJ databases">
        <authorList>
            <person name="Lanie J.A."/>
            <person name="Ng W.-L."/>
            <person name="Kazmierczak K.M."/>
            <person name="Andrzejewski T.M."/>
            <person name="Davidsen T.M."/>
            <person name="Wayne K.J."/>
            <person name="Tettelin H."/>
            <person name="Glass J.I."/>
            <person name="Rusch D."/>
            <person name="Podicherti R."/>
            <person name="Tsui H.-C.T."/>
            <person name="Winkler M.E."/>
        </authorList>
    </citation>
    <scope>NUCLEOTIDE SEQUENCE</scope>
</reference>
<feature type="transmembrane region" description="Helical" evidence="1">
    <location>
        <begin position="108"/>
        <end position="130"/>
    </location>
</feature>
<name>A0A381SYV7_9ZZZZ</name>
<keyword evidence="1" id="KW-0812">Transmembrane</keyword>